<gene>
    <name evidence="1" type="ORF">niasHT_007640</name>
</gene>
<evidence type="ECO:0000313" key="2">
    <source>
        <dbReference type="Proteomes" id="UP001620626"/>
    </source>
</evidence>
<dbReference type="Proteomes" id="UP001620626">
    <property type="component" value="Unassembled WGS sequence"/>
</dbReference>
<accession>A0ABD2LQR2</accession>
<dbReference type="Pfam" id="PF18699">
    <property type="entry name" value="MRPL52"/>
    <property type="match status" value="1"/>
</dbReference>
<protein>
    <recommendedName>
        <fullName evidence="3">39S ribosomal protein L52, mitochondrial</fullName>
    </recommendedName>
</protein>
<sequence>MNSTSSSYRIGPQWWKKPIYQSPVVSPLERGPDFSFVDGRRLPFTTESEFNRRVKQVELGRKVVQYLAEIRHAEELYKENNLQREIVQQKIEQNMPKQKGTEELF</sequence>
<comment type="caution">
    <text evidence="1">The sequence shown here is derived from an EMBL/GenBank/DDBJ whole genome shotgun (WGS) entry which is preliminary data.</text>
</comment>
<keyword evidence="2" id="KW-1185">Reference proteome</keyword>
<proteinExistence type="predicted"/>
<dbReference type="EMBL" id="JBICBT010000334">
    <property type="protein sequence ID" value="KAL3117237.1"/>
    <property type="molecule type" value="Genomic_DNA"/>
</dbReference>
<name>A0ABD2LQR2_9BILA</name>
<dbReference type="InterPro" id="IPR034596">
    <property type="entry name" value="Ribosomal_mL52"/>
</dbReference>
<evidence type="ECO:0000313" key="1">
    <source>
        <dbReference type="EMBL" id="KAL3117237.1"/>
    </source>
</evidence>
<dbReference type="AlphaFoldDB" id="A0ABD2LQR2"/>
<reference evidence="1 2" key="1">
    <citation type="submission" date="2024-10" db="EMBL/GenBank/DDBJ databases">
        <authorList>
            <person name="Kim D."/>
        </authorList>
    </citation>
    <scope>NUCLEOTIDE SEQUENCE [LARGE SCALE GENOMIC DNA]</scope>
    <source>
        <strain evidence="1">BH-2024</strain>
    </source>
</reference>
<evidence type="ECO:0008006" key="3">
    <source>
        <dbReference type="Google" id="ProtNLM"/>
    </source>
</evidence>
<organism evidence="1 2">
    <name type="scientific">Heterodera trifolii</name>
    <dbReference type="NCBI Taxonomy" id="157864"/>
    <lineage>
        <taxon>Eukaryota</taxon>
        <taxon>Metazoa</taxon>
        <taxon>Ecdysozoa</taxon>
        <taxon>Nematoda</taxon>
        <taxon>Chromadorea</taxon>
        <taxon>Rhabditida</taxon>
        <taxon>Tylenchina</taxon>
        <taxon>Tylenchomorpha</taxon>
        <taxon>Tylenchoidea</taxon>
        <taxon>Heteroderidae</taxon>
        <taxon>Heteroderinae</taxon>
        <taxon>Heterodera</taxon>
    </lineage>
</organism>